<dbReference type="Proteomes" id="UP000467700">
    <property type="component" value="Unassembled WGS sequence"/>
</dbReference>
<keyword evidence="9" id="KW-1185">Reference proteome</keyword>
<evidence type="ECO:0000313" key="8">
    <source>
        <dbReference type="EMBL" id="CAA7261402.1"/>
    </source>
</evidence>
<dbReference type="PANTHER" id="PTHR10741">
    <property type="entry name" value="TRANSLIN AND TRANSLIN ASSOCIATED PROTEIN X"/>
    <property type="match status" value="1"/>
</dbReference>
<protein>
    <recommendedName>
        <fullName evidence="10">Translin</fullName>
    </recommendedName>
</protein>
<dbReference type="FunFam" id="1.20.58.200:FF:000002">
    <property type="entry name" value="Putative translin"/>
    <property type="match status" value="1"/>
</dbReference>
<organism evidence="8 9">
    <name type="scientific">Cyclocybe aegerita</name>
    <name type="common">Black poplar mushroom</name>
    <name type="synonym">Agrocybe aegerita</name>
    <dbReference type="NCBI Taxonomy" id="1973307"/>
    <lineage>
        <taxon>Eukaryota</taxon>
        <taxon>Fungi</taxon>
        <taxon>Dikarya</taxon>
        <taxon>Basidiomycota</taxon>
        <taxon>Agaricomycotina</taxon>
        <taxon>Agaricomycetes</taxon>
        <taxon>Agaricomycetidae</taxon>
        <taxon>Agaricales</taxon>
        <taxon>Agaricineae</taxon>
        <taxon>Bolbitiaceae</taxon>
        <taxon>Cyclocybe</taxon>
    </lineage>
</organism>
<evidence type="ECO:0000256" key="3">
    <source>
        <dbReference type="ARBA" id="ARBA00005902"/>
    </source>
</evidence>
<dbReference type="GO" id="GO:0043565">
    <property type="term" value="F:sequence-specific DNA binding"/>
    <property type="evidence" value="ECO:0007669"/>
    <property type="project" value="InterPro"/>
</dbReference>
<dbReference type="SUPFAM" id="SSF74784">
    <property type="entry name" value="Translin"/>
    <property type="match status" value="1"/>
</dbReference>
<keyword evidence="5" id="KW-0694">RNA-binding</keyword>
<dbReference type="GO" id="GO:0016070">
    <property type="term" value="P:RNA metabolic process"/>
    <property type="evidence" value="ECO:0007669"/>
    <property type="project" value="InterPro"/>
</dbReference>
<dbReference type="GO" id="GO:0003723">
    <property type="term" value="F:RNA binding"/>
    <property type="evidence" value="ECO:0007669"/>
    <property type="project" value="UniProtKB-KW"/>
</dbReference>
<evidence type="ECO:0008006" key="10">
    <source>
        <dbReference type="Google" id="ProtNLM"/>
    </source>
</evidence>
<dbReference type="Gene3D" id="1.20.58.190">
    <property type="entry name" value="Translin, domain 1"/>
    <property type="match status" value="1"/>
</dbReference>
<dbReference type="EMBL" id="CACVBS010000033">
    <property type="protein sequence ID" value="CAA7261402.1"/>
    <property type="molecule type" value="Genomic_DNA"/>
</dbReference>
<keyword evidence="4" id="KW-0963">Cytoplasm</keyword>
<accession>A0A8S0WN71</accession>
<comment type="similarity">
    <text evidence="3">Belongs to the translin family.</text>
</comment>
<dbReference type="InterPro" id="IPR002848">
    <property type="entry name" value="Translin_fam"/>
</dbReference>
<evidence type="ECO:0000256" key="2">
    <source>
        <dbReference type="ARBA" id="ARBA00004496"/>
    </source>
</evidence>
<evidence type="ECO:0000256" key="6">
    <source>
        <dbReference type="ARBA" id="ARBA00023125"/>
    </source>
</evidence>
<comment type="caution">
    <text evidence="8">The sequence shown here is derived from an EMBL/GenBank/DDBJ whole genome shotgun (WGS) entry which is preliminary data.</text>
</comment>
<dbReference type="InterPro" id="IPR033956">
    <property type="entry name" value="Translin"/>
</dbReference>
<dbReference type="OrthoDB" id="829at2759"/>
<proteinExistence type="inferred from homology"/>
<dbReference type="GO" id="GO:0003697">
    <property type="term" value="F:single-stranded DNA binding"/>
    <property type="evidence" value="ECO:0007669"/>
    <property type="project" value="InterPro"/>
</dbReference>
<keyword evidence="7" id="KW-0539">Nucleus</keyword>
<dbReference type="Pfam" id="PF01997">
    <property type="entry name" value="Translin"/>
    <property type="match status" value="1"/>
</dbReference>
<evidence type="ECO:0000256" key="1">
    <source>
        <dbReference type="ARBA" id="ARBA00004123"/>
    </source>
</evidence>
<evidence type="ECO:0000256" key="4">
    <source>
        <dbReference type="ARBA" id="ARBA00022490"/>
    </source>
</evidence>
<sequence length="267" mass="30282">MADKNQSKGGPSYVQVVTLIFPSPTSREIFGRQTFLSTTRTLEKMDSDQVEKINGLLERDVELRENIKDQVNELDKKTRTMVGLLNKIHSTPPDALPALLESVRPTLLSCRDVTGALSTIIPPNQFWRWKDMWSNSMRTAVFAAALIEYLSNRALLSLSQAAELLGIKEEFSDRMTLPVEDYLHSLISLVNELSRLAVNAVTLGNFEEPIRISMFVKDLFAGFSMLNLKNDTLRRRYDSLKYDIKKIEEVVYDVSLRKLASPSPRPS</sequence>
<dbReference type="InterPro" id="IPR016068">
    <property type="entry name" value="Translin_N"/>
</dbReference>
<evidence type="ECO:0000256" key="5">
    <source>
        <dbReference type="ARBA" id="ARBA00022884"/>
    </source>
</evidence>
<reference evidence="8 9" key="1">
    <citation type="submission" date="2020-01" db="EMBL/GenBank/DDBJ databases">
        <authorList>
            <person name="Gupta K D."/>
        </authorList>
    </citation>
    <scope>NUCLEOTIDE SEQUENCE [LARGE SCALE GENOMIC DNA]</scope>
</reference>
<dbReference type="InterPro" id="IPR016069">
    <property type="entry name" value="Translin_C"/>
</dbReference>
<dbReference type="Gene3D" id="1.20.58.200">
    <property type="entry name" value="Translin, domain 2"/>
    <property type="match status" value="1"/>
</dbReference>
<dbReference type="AlphaFoldDB" id="A0A8S0WN71"/>
<keyword evidence="6" id="KW-0238">DNA-binding</keyword>
<name>A0A8S0WN71_CYCAE</name>
<dbReference type="InterPro" id="IPR036081">
    <property type="entry name" value="Translin_sf"/>
</dbReference>
<dbReference type="GO" id="GO:0005634">
    <property type="term" value="C:nucleus"/>
    <property type="evidence" value="ECO:0007669"/>
    <property type="project" value="UniProtKB-SubCell"/>
</dbReference>
<comment type="subcellular location">
    <subcellularLocation>
        <location evidence="2">Cytoplasm</location>
    </subcellularLocation>
    <subcellularLocation>
        <location evidence="1">Nucleus</location>
    </subcellularLocation>
</comment>
<dbReference type="CDD" id="cd14819">
    <property type="entry name" value="Translin"/>
    <property type="match status" value="1"/>
</dbReference>
<evidence type="ECO:0000256" key="7">
    <source>
        <dbReference type="ARBA" id="ARBA00023242"/>
    </source>
</evidence>
<evidence type="ECO:0000313" key="9">
    <source>
        <dbReference type="Proteomes" id="UP000467700"/>
    </source>
</evidence>
<gene>
    <name evidence="8" type="ORF">AAE3_LOCUS3676</name>
</gene>
<dbReference type="GO" id="GO:0005737">
    <property type="term" value="C:cytoplasm"/>
    <property type="evidence" value="ECO:0007669"/>
    <property type="project" value="UniProtKB-SubCell"/>
</dbReference>